<reference evidence="2" key="1">
    <citation type="submission" date="2020-11" db="EMBL/GenBank/DDBJ databases">
        <title>Whole-genome analyses of Nonomuraea sp. K274.</title>
        <authorList>
            <person name="Veyisoglu A."/>
        </authorList>
    </citation>
    <scope>NUCLEOTIDE SEQUENCE</scope>
    <source>
        <strain evidence="2">K274</strain>
    </source>
</reference>
<proteinExistence type="predicted"/>
<keyword evidence="3" id="KW-1185">Reference proteome</keyword>
<name>A0A931F1C5_9ACTN</name>
<accession>A0A931F1C5</accession>
<comment type="caution">
    <text evidence="2">The sequence shown here is derived from an EMBL/GenBank/DDBJ whole genome shotgun (WGS) entry which is preliminary data.</text>
</comment>
<organism evidence="2 3">
    <name type="scientific">Nonomuraea cypriaca</name>
    <dbReference type="NCBI Taxonomy" id="1187855"/>
    <lineage>
        <taxon>Bacteria</taxon>
        <taxon>Bacillati</taxon>
        <taxon>Actinomycetota</taxon>
        <taxon>Actinomycetes</taxon>
        <taxon>Streptosporangiales</taxon>
        <taxon>Streptosporangiaceae</taxon>
        <taxon>Nonomuraea</taxon>
    </lineage>
</organism>
<feature type="non-terminal residue" evidence="2">
    <location>
        <position position="82"/>
    </location>
</feature>
<sequence length="82" mass="8312">MLPKIKASVVAALCCTVMGAGVTGCDGDSVENWDPFASTTRKADADLISGTKKIKVAGRSVNVSCSGSPSKGEPVIMLMHGG</sequence>
<dbReference type="PROSITE" id="PS51257">
    <property type="entry name" value="PROKAR_LIPOPROTEIN"/>
    <property type="match status" value="1"/>
</dbReference>
<dbReference type="GO" id="GO:0016787">
    <property type="term" value="F:hydrolase activity"/>
    <property type="evidence" value="ECO:0007669"/>
    <property type="project" value="UniProtKB-KW"/>
</dbReference>
<evidence type="ECO:0000313" key="2">
    <source>
        <dbReference type="EMBL" id="MBF8188031.1"/>
    </source>
</evidence>
<gene>
    <name evidence="2" type="ORF">ITP53_20280</name>
</gene>
<evidence type="ECO:0000313" key="3">
    <source>
        <dbReference type="Proteomes" id="UP000605361"/>
    </source>
</evidence>
<dbReference type="EMBL" id="JADOGI010000058">
    <property type="protein sequence ID" value="MBF8188031.1"/>
    <property type="molecule type" value="Genomic_DNA"/>
</dbReference>
<evidence type="ECO:0000256" key="1">
    <source>
        <dbReference type="SAM" id="SignalP"/>
    </source>
</evidence>
<dbReference type="Proteomes" id="UP000605361">
    <property type="component" value="Unassembled WGS sequence"/>
</dbReference>
<keyword evidence="1" id="KW-0732">Signal</keyword>
<protein>
    <submittedName>
        <fullName evidence="2">Alpha/beta hydrolase</fullName>
    </submittedName>
</protein>
<feature type="chain" id="PRO_5038056635" evidence="1">
    <location>
        <begin position="20"/>
        <end position="82"/>
    </location>
</feature>
<dbReference type="AlphaFoldDB" id="A0A931F1C5"/>
<keyword evidence="2" id="KW-0378">Hydrolase</keyword>
<feature type="signal peptide" evidence="1">
    <location>
        <begin position="1"/>
        <end position="19"/>
    </location>
</feature>